<proteinExistence type="predicted"/>
<reference evidence="1 2" key="1">
    <citation type="journal article" date="2011" name="J. Bacteriol.">
        <title>Genome sequence of the plant-pathogenic bacterium Dickeya dadantii 3937.</title>
        <authorList>
            <person name="Glasner J.D."/>
            <person name="Yang C.H."/>
            <person name="Reverchon S."/>
            <person name="Hugouvieux-Cotte-Pattat N."/>
            <person name="Condemine G."/>
            <person name="Bohin J.P."/>
            <person name="Van Gijsegem F."/>
            <person name="Yang S."/>
            <person name="Franza T."/>
            <person name="Expert D."/>
            <person name="Plunkett G. III"/>
            <person name="San Francisco M.J."/>
            <person name="Charkowski A.O."/>
            <person name="Py B."/>
            <person name="Bell K."/>
            <person name="Rauscher L."/>
            <person name="Rodriguez-Palenzuela P."/>
            <person name="Toussaint A."/>
            <person name="Holeva M.C."/>
            <person name="He S.Y."/>
            <person name="Douet V."/>
            <person name="Boccara M."/>
            <person name="Blanco C."/>
            <person name="Toth I."/>
            <person name="Anderson B.D."/>
            <person name="Biehl B.S."/>
            <person name="Mau B."/>
            <person name="Flynn S.M."/>
            <person name="Barras F."/>
            <person name="Lindeberg M."/>
            <person name="Birch P.R."/>
            <person name="Tsuyumu S."/>
            <person name="Shi X."/>
            <person name="Hibbing M."/>
            <person name="Yap M.N."/>
            <person name="Carpentier M."/>
            <person name="Dassa E."/>
            <person name="Umehara M."/>
            <person name="Kim J.F."/>
            <person name="Rusch M."/>
            <person name="Soni P."/>
            <person name="Mayhew G.F."/>
            <person name="Fouts D.E."/>
            <person name="Gill S.R."/>
            <person name="Blattner F.R."/>
            <person name="Keen N.T."/>
            <person name="Perna N.T."/>
        </authorList>
    </citation>
    <scope>NUCLEOTIDE SEQUENCE [LARGE SCALE GENOMIC DNA]</scope>
    <source>
        <strain evidence="1 2">3937</strain>
    </source>
</reference>
<name>E0SJ05_DICD3</name>
<keyword evidence="2" id="KW-1185">Reference proteome</keyword>
<dbReference type="HOGENOM" id="CLU_2154341_0_0_6"/>
<dbReference type="STRING" id="198628.Dda3937_04454"/>
<evidence type="ECO:0000313" key="2">
    <source>
        <dbReference type="Proteomes" id="UP000006859"/>
    </source>
</evidence>
<accession>E0SJ05</accession>
<organism evidence="1 2">
    <name type="scientific">Dickeya dadantii (strain 3937)</name>
    <name type="common">Erwinia chrysanthemi (strain 3937)</name>
    <dbReference type="NCBI Taxonomy" id="198628"/>
    <lineage>
        <taxon>Bacteria</taxon>
        <taxon>Pseudomonadati</taxon>
        <taxon>Pseudomonadota</taxon>
        <taxon>Gammaproteobacteria</taxon>
        <taxon>Enterobacterales</taxon>
        <taxon>Pectobacteriaceae</taxon>
        <taxon>Dickeya</taxon>
    </lineage>
</organism>
<gene>
    <name evidence="1" type="ordered locus">Dda3937_04454</name>
</gene>
<evidence type="ECO:0000313" key="1">
    <source>
        <dbReference type="EMBL" id="ADM96640.1"/>
    </source>
</evidence>
<dbReference type="Proteomes" id="UP000006859">
    <property type="component" value="Chromosome"/>
</dbReference>
<protein>
    <submittedName>
        <fullName evidence="1">Uncharacterized protein</fullName>
    </submittedName>
</protein>
<dbReference type="AlphaFoldDB" id="E0SJ05"/>
<sequence length="111" mass="12393">MFPLTDRCLHTIIQHGKIPPAANREKRVGNGELQRASATCQRQFLGSNSGPFCEQHSKMHRNITVNISSLFHPVSGWHRVFVLRQQPQPGVEPRISGTGKRFVFSGATCTL</sequence>
<dbReference type="EMBL" id="CP002038">
    <property type="protein sequence ID" value="ADM96640.1"/>
    <property type="molecule type" value="Genomic_DNA"/>
</dbReference>
<dbReference type="KEGG" id="ddd:Dda3937_04454"/>